<dbReference type="EMBL" id="JACCFW010000001">
    <property type="protein sequence ID" value="NYJ74476.1"/>
    <property type="molecule type" value="Genomic_DNA"/>
</dbReference>
<dbReference type="Gene3D" id="3.40.50.1000">
    <property type="entry name" value="HAD superfamily/HAD-like"/>
    <property type="match status" value="1"/>
</dbReference>
<dbReference type="Proteomes" id="UP000571817">
    <property type="component" value="Unassembled WGS sequence"/>
</dbReference>
<sequence>MSSSLPESGGSTLPSPTTVDRDPLAPAPVLAVVFDLGNVLIEWDAYAAISTAVGDERARAFLADETFDFHAWNMQQDAGRAWEDAEADAIARHPHYREEILAYREHFEASLVGPIEGTVAILRELHAAGTPLFALTNWSHELFPVALARFDFLQLFEDIVISGEEGIAKPDPEIFEVLAERVEHIGDLEETIFIDDRLDNVQAAVLAGMDAVQFTSPSDLRADLLFRGLSVKAI</sequence>
<dbReference type="EC" id="3.8.1.2" evidence="2"/>
<organism evidence="2 3">
    <name type="scientific">Allobranchiibius huperziae</name>
    <dbReference type="NCBI Taxonomy" id="1874116"/>
    <lineage>
        <taxon>Bacteria</taxon>
        <taxon>Bacillati</taxon>
        <taxon>Actinomycetota</taxon>
        <taxon>Actinomycetes</taxon>
        <taxon>Micrococcales</taxon>
        <taxon>Dermacoccaceae</taxon>
        <taxon>Allobranchiibius</taxon>
    </lineage>
</organism>
<feature type="compositionally biased region" description="Polar residues" evidence="1">
    <location>
        <begin position="1"/>
        <end position="18"/>
    </location>
</feature>
<evidence type="ECO:0000256" key="1">
    <source>
        <dbReference type="SAM" id="MobiDB-lite"/>
    </source>
</evidence>
<dbReference type="InterPro" id="IPR006439">
    <property type="entry name" value="HAD-SF_hydro_IA"/>
</dbReference>
<comment type="caution">
    <text evidence="2">The sequence shown here is derived from an EMBL/GenBank/DDBJ whole genome shotgun (WGS) entry which is preliminary data.</text>
</comment>
<dbReference type="InterPro" id="IPR036412">
    <property type="entry name" value="HAD-like_sf"/>
</dbReference>
<accession>A0A853DAE7</accession>
<evidence type="ECO:0000313" key="2">
    <source>
        <dbReference type="EMBL" id="NYJ74476.1"/>
    </source>
</evidence>
<dbReference type="CDD" id="cd02603">
    <property type="entry name" value="HAD_sEH-N_like"/>
    <property type="match status" value="1"/>
</dbReference>
<dbReference type="SFLD" id="SFLDG01129">
    <property type="entry name" value="C1.5:_HAD__Beta-PGM__Phosphata"/>
    <property type="match status" value="1"/>
</dbReference>
<dbReference type="PANTHER" id="PTHR43611:SF3">
    <property type="entry name" value="FLAVIN MONONUCLEOTIDE HYDROLASE 1, CHLOROPLATIC"/>
    <property type="match status" value="1"/>
</dbReference>
<dbReference type="SUPFAM" id="SSF56784">
    <property type="entry name" value="HAD-like"/>
    <property type="match status" value="1"/>
</dbReference>
<name>A0A853DAE7_9MICO</name>
<reference evidence="2 3" key="1">
    <citation type="submission" date="2020-07" db="EMBL/GenBank/DDBJ databases">
        <title>Sequencing the genomes of 1000 actinobacteria strains.</title>
        <authorList>
            <person name="Klenk H.-P."/>
        </authorList>
    </citation>
    <scope>NUCLEOTIDE SEQUENCE [LARGE SCALE GENOMIC DNA]</scope>
    <source>
        <strain evidence="2 3">DSM 29531</strain>
    </source>
</reference>
<dbReference type="RefSeq" id="WP_179480384.1">
    <property type="nucleotide sequence ID" value="NZ_JACCFW010000001.1"/>
</dbReference>
<dbReference type="InterPro" id="IPR023214">
    <property type="entry name" value="HAD_sf"/>
</dbReference>
<dbReference type="Pfam" id="PF00702">
    <property type="entry name" value="Hydrolase"/>
    <property type="match status" value="1"/>
</dbReference>
<dbReference type="GO" id="GO:0018784">
    <property type="term" value="F:(S)-2-haloacid dehalogenase activity"/>
    <property type="evidence" value="ECO:0007669"/>
    <property type="project" value="UniProtKB-EC"/>
</dbReference>
<evidence type="ECO:0000313" key="3">
    <source>
        <dbReference type="Proteomes" id="UP000571817"/>
    </source>
</evidence>
<protein>
    <submittedName>
        <fullName evidence="2">2-haloacid dehalogenase</fullName>
        <ecNumber evidence="2">3.8.1.2</ecNumber>
    </submittedName>
</protein>
<dbReference type="NCBIfam" id="TIGR01509">
    <property type="entry name" value="HAD-SF-IA-v3"/>
    <property type="match status" value="1"/>
</dbReference>
<keyword evidence="2" id="KW-0378">Hydrolase</keyword>
<proteinExistence type="predicted"/>
<gene>
    <name evidence="2" type="ORF">HNR15_001439</name>
</gene>
<dbReference type="AlphaFoldDB" id="A0A853DAE7"/>
<feature type="region of interest" description="Disordered" evidence="1">
    <location>
        <begin position="1"/>
        <end position="20"/>
    </location>
</feature>
<dbReference type="PANTHER" id="PTHR43611">
    <property type="entry name" value="ALPHA-D-GLUCOSE 1-PHOSPHATE PHOSPHATASE"/>
    <property type="match status" value="1"/>
</dbReference>
<dbReference type="SFLD" id="SFLDS00003">
    <property type="entry name" value="Haloacid_Dehalogenase"/>
    <property type="match status" value="1"/>
</dbReference>
<keyword evidence="3" id="KW-1185">Reference proteome</keyword>